<reference evidence="1 2" key="1">
    <citation type="journal article" date="2020" name="ISME J.">
        <title>Comparative genomics reveals insights into cyanobacterial evolution and habitat adaptation.</title>
        <authorList>
            <person name="Chen M.Y."/>
            <person name="Teng W.K."/>
            <person name="Zhao L."/>
            <person name="Hu C.X."/>
            <person name="Zhou Y.K."/>
            <person name="Han B.P."/>
            <person name="Song L.R."/>
            <person name="Shu W.S."/>
        </authorList>
    </citation>
    <scope>NUCLEOTIDE SEQUENCE [LARGE SCALE GENOMIC DNA]</scope>
    <source>
        <strain evidence="1 2">FACHB-838</strain>
    </source>
</reference>
<evidence type="ECO:0000313" key="1">
    <source>
        <dbReference type="EMBL" id="MBD2534172.1"/>
    </source>
</evidence>
<comment type="caution">
    <text evidence="1">The sequence shown here is derived from an EMBL/GenBank/DDBJ whole genome shotgun (WGS) entry which is preliminary data.</text>
</comment>
<protein>
    <submittedName>
        <fullName evidence="1">Uncharacterized protein</fullName>
    </submittedName>
</protein>
<accession>A0ABR8DXH9</accession>
<evidence type="ECO:0000313" key="2">
    <source>
        <dbReference type="Proteomes" id="UP000623440"/>
    </source>
</evidence>
<sequence>MPQNFASVYHVGGVLTTLLRPAGGLRPSFASLKTQKLRSPLRGVCTDDGTTVKSEKKEWWL</sequence>
<proteinExistence type="predicted"/>
<keyword evidence="2" id="KW-1185">Reference proteome</keyword>
<dbReference type="EMBL" id="JACJSI010000139">
    <property type="protein sequence ID" value="MBD2534172.1"/>
    <property type="molecule type" value="Genomic_DNA"/>
</dbReference>
<name>A0ABR8DXH9_9NOSO</name>
<gene>
    <name evidence="1" type="ORF">H6G97_33440</name>
</gene>
<organism evidence="1 2">
    <name type="scientific">Nostoc flagelliforme FACHB-838</name>
    <dbReference type="NCBI Taxonomy" id="2692904"/>
    <lineage>
        <taxon>Bacteria</taxon>
        <taxon>Bacillati</taxon>
        <taxon>Cyanobacteriota</taxon>
        <taxon>Cyanophyceae</taxon>
        <taxon>Nostocales</taxon>
        <taxon>Nostocaceae</taxon>
        <taxon>Nostoc</taxon>
    </lineage>
</organism>
<dbReference type="Proteomes" id="UP000623440">
    <property type="component" value="Unassembled WGS sequence"/>
</dbReference>
<dbReference type="RefSeq" id="WP_206759139.1">
    <property type="nucleotide sequence ID" value="NZ_JACJSI010000139.1"/>
</dbReference>